<dbReference type="SMART" id="SM00054">
    <property type="entry name" value="EFh"/>
    <property type="match status" value="2"/>
</dbReference>
<dbReference type="PANTHER" id="PTHR11216:SF74">
    <property type="entry name" value="ACTIN CYTOSKELETON-REGULATORY COMPLEX PROTEIN END3"/>
    <property type="match status" value="1"/>
</dbReference>
<dbReference type="GO" id="GO:0005737">
    <property type="term" value="C:cytoplasm"/>
    <property type="evidence" value="ECO:0007669"/>
    <property type="project" value="TreeGrafter"/>
</dbReference>
<organism evidence="5 6">
    <name type="scientific">Dispira parvispora</name>
    <dbReference type="NCBI Taxonomy" id="1520584"/>
    <lineage>
        <taxon>Eukaryota</taxon>
        <taxon>Fungi</taxon>
        <taxon>Fungi incertae sedis</taxon>
        <taxon>Zoopagomycota</taxon>
        <taxon>Kickxellomycotina</taxon>
        <taxon>Dimargaritomycetes</taxon>
        <taxon>Dimargaritales</taxon>
        <taxon>Dimargaritaceae</taxon>
        <taxon>Dispira</taxon>
    </lineage>
</organism>
<feature type="compositionally biased region" description="Gly residues" evidence="2">
    <location>
        <begin position="243"/>
        <end position="260"/>
    </location>
</feature>
<dbReference type="PROSITE" id="PS50222">
    <property type="entry name" value="EF_HAND_2"/>
    <property type="match status" value="1"/>
</dbReference>
<dbReference type="SUPFAM" id="SSF47473">
    <property type="entry name" value="EF-hand"/>
    <property type="match status" value="2"/>
</dbReference>
<gene>
    <name evidence="5" type="primary">END3</name>
    <name evidence="5" type="ORF">IWQ62_001008</name>
</gene>
<dbReference type="OrthoDB" id="1716625at2759"/>
<dbReference type="GO" id="GO:0005509">
    <property type="term" value="F:calcium ion binding"/>
    <property type="evidence" value="ECO:0007669"/>
    <property type="project" value="InterPro"/>
</dbReference>
<sequence length="419" mass="46381">MQLTPSEQAQYHSIFQNAGPVNGILSGENARAILVQSNLPFQHLEKVWNLSDMDQDGGLDFDEFCVAMKLVYSLLGGQLTQLPTQLPASMIPPSKTRLGSSGVMPSPSSHTEGGYNMSSPRPQLGTMDWYIPPMERNSYENQFNQLNQGGDTVSMLYLNDFLRGLGLPWDQVRQCWNLVDVRKSQVLNKEQFILLLHVVQSVLKGHPMPRSLPGSVDMIIKDSLKLADSLRFTSIPAAQSNVGGSGRSTGSGSHGTGSPGLFGKNSRNVALADSYIAKLNSNYTAKSTYPSSSTKDNSSAATILKEEQRLREELKSLESEVNRLEAELETHTSATSTKSTSLVQEELEGFLQYAQTRDEEIVASPYKLRDQIRQREGELQRHHSVVREIEEGVASLTADKDFISQYLREGRSKLDKLQA</sequence>
<dbReference type="Pfam" id="PF12763">
    <property type="entry name" value="EH"/>
    <property type="match status" value="2"/>
</dbReference>
<dbReference type="GO" id="GO:0005886">
    <property type="term" value="C:plasma membrane"/>
    <property type="evidence" value="ECO:0007669"/>
    <property type="project" value="TreeGrafter"/>
</dbReference>
<feature type="region of interest" description="Disordered" evidence="2">
    <location>
        <begin position="96"/>
        <end position="118"/>
    </location>
</feature>
<feature type="domain" description="EH" evidence="3">
    <location>
        <begin position="135"/>
        <end position="213"/>
    </location>
</feature>
<reference evidence="5" key="1">
    <citation type="submission" date="2022-07" db="EMBL/GenBank/DDBJ databases">
        <title>Phylogenomic reconstructions and comparative analyses of Kickxellomycotina fungi.</title>
        <authorList>
            <person name="Reynolds N.K."/>
            <person name="Stajich J.E."/>
            <person name="Barry K."/>
            <person name="Grigoriev I.V."/>
            <person name="Crous P."/>
            <person name="Smith M.E."/>
        </authorList>
    </citation>
    <scope>NUCLEOTIDE SEQUENCE</scope>
    <source>
        <strain evidence="5">RSA 1196</strain>
    </source>
</reference>
<feature type="region of interest" description="Disordered" evidence="2">
    <location>
        <begin position="238"/>
        <end position="263"/>
    </location>
</feature>
<feature type="domain" description="EF-hand" evidence="4">
    <location>
        <begin position="39"/>
        <end position="74"/>
    </location>
</feature>
<evidence type="ECO:0000259" key="4">
    <source>
        <dbReference type="PROSITE" id="PS50222"/>
    </source>
</evidence>
<dbReference type="PANTHER" id="PTHR11216">
    <property type="entry name" value="EH DOMAIN"/>
    <property type="match status" value="1"/>
</dbReference>
<keyword evidence="1" id="KW-0175">Coiled coil</keyword>
<dbReference type="Gene3D" id="1.10.238.10">
    <property type="entry name" value="EF-hand"/>
    <property type="match status" value="2"/>
</dbReference>
<evidence type="ECO:0000256" key="2">
    <source>
        <dbReference type="SAM" id="MobiDB-lite"/>
    </source>
</evidence>
<accession>A0A9W8E8N0</accession>
<evidence type="ECO:0000259" key="3">
    <source>
        <dbReference type="PROSITE" id="PS50031"/>
    </source>
</evidence>
<name>A0A9W8E8N0_9FUNG</name>
<dbReference type="InterPro" id="IPR011992">
    <property type="entry name" value="EF-hand-dom_pair"/>
</dbReference>
<dbReference type="InterPro" id="IPR000261">
    <property type="entry name" value="EH_dom"/>
</dbReference>
<dbReference type="GO" id="GO:0016197">
    <property type="term" value="P:endosomal transport"/>
    <property type="evidence" value="ECO:0007669"/>
    <property type="project" value="TreeGrafter"/>
</dbReference>
<dbReference type="EMBL" id="JANBPY010000132">
    <property type="protein sequence ID" value="KAJ1968820.1"/>
    <property type="molecule type" value="Genomic_DNA"/>
</dbReference>
<proteinExistence type="predicted"/>
<dbReference type="SMART" id="SM00027">
    <property type="entry name" value="EH"/>
    <property type="match status" value="2"/>
</dbReference>
<evidence type="ECO:0000313" key="5">
    <source>
        <dbReference type="EMBL" id="KAJ1968820.1"/>
    </source>
</evidence>
<dbReference type="CDD" id="cd00052">
    <property type="entry name" value="EH"/>
    <property type="match status" value="1"/>
</dbReference>
<protein>
    <submittedName>
        <fullName evidence="5">Endocytosis defective- protein</fullName>
    </submittedName>
</protein>
<evidence type="ECO:0000256" key="1">
    <source>
        <dbReference type="SAM" id="Coils"/>
    </source>
</evidence>
<comment type="caution">
    <text evidence="5">The sequence shown here is derived from an EMBL/GenBank/DDBJ whole genome shotgun (WGS) entry which is preliminary data.</text>
</comment>
<dbReference type="Proteomes" id="UP001150925">
    <property type="component" value="Unassembled WGS sequence"/>
</dbReference>
<dbReference type="InterPro" id="IPR002048">
    <property type="entry name" value="EF_hand_dom"/>
</dbReference>
<feature type="coiled-coil region" evidence="1">
    <location>
        <begin position="300"/>
        <end position="334"/>
    </location>
</feature>
<dbReference type="AlphaFoldDB" id="A0A9W8E8N0"/>
<evidence type="ECO:0000313" key="6">
    <source>
        <dbReference type="Proteomes" id="UP001150925"/>
    </source>
</evidence>
<feature type="compositionally biased region" description="Polar residues" evidence="2">
    <location>
        <begin position="106"/>
        <end position="118"/>
    </location>
</feature>
<dbReference type="GO" id="GO:0006897">
    <property type="term" value="P:endocytosis"/>
    <property type="evidence" value="ECO:0007669"/>
    <property type="project" value="TreeGrafter"/>
</dbReference>
<keyword evidence="6" id="KW-1185">Reference proteome</keyword>
<feature type="domain" description="EH" evidence="3">
    <location>
        <begin position="7"/>
        <end position="97"/>
    </location>
</feature>
<dbReference type="PROSITE" id="PS50031">
    <property type="entry name" value="EH"/>
    <property type="match status" value="2"/>
</dbReference>